<dbReference type="GO" id="GO:0005829">
    <property type="term" value="C:cytosol"/>
    <property type="evidence" value="ECO:0007669"/>
    <property type="project" value="TreeGrafter"/>
</dbReference>
<dbReference type="Pfam" id="PF04074">
    <property type="entry name" value="DUF386"/>
    <property type="match status" value="1"/>
</dbReference>
<dbReference type="AlphaFoldDB" id="A0A9D9H9X9"/>
<protein>
    <submittedName>
        <fullName evidence="1">YhcH/YjgK/YiaL family protein</fullName>
    </submittedName>
</protein>
<evidence type="ECO:0000313" key="1">
    <source>
        <dbReference type="EMBL" id="MBO8442143.1"/>
    </source>
</evidence>
<comment type="caution">
    <text evidence="1">The sequence shown here is derived from an EMBL/GenBank/DDBJ whole genome shotgun (WGS) entry which is preliminary data.</text>
</comment>
<reference evidence="1" key="2">
    <citation type="journal article" date="2021" name="PeerJ">
        <title>Extensive microbial diversity within the chicken gut microbiome revealed by metagenomics and culture.</title>
        <authorList>
            <person name="Gilroy R."/>
            <person name="Ravi A."/>
            <person name="Getino M."/>
            <person name="Pursley I."/>
            <person name="Horton D.L."/>
            <person name="Alikhan N.F."/>
            <person name="Baker D."/>
            <person name="Gharbi K."/>
            <person name="Hall N."/>
            <person name="Watson M."/>
            <person name="Adriaenssens E.M."/>
            <person name="Foster-Nyarko E."/>
            <person name="Jarju S."/>
            <person name="Secka A."/>
            <person name="Antonio M."/>
            <person name="Oren A."/>
            <person name="Chaudhuri R.R."/>
            <person name="La Ragione R."/>
            <person name="Hildebrand F."/>
            <person name="Pallen M.J."/>
        </authorList>
    </citation>
    <scope>NUCLEOTIDE SEQUENCE</scope>
    <source>
        <strain evidence="1">11167</strain>
    </source>
</reference>
<dbReference type="InterPro" id="IPR004375">
    <property type="entry name" value="NanQ/TabA/YiaL"/>
</dbReference>
<sequence length="149" mass="16891">MVYDTIDNLHRYASIHPAIALADRMIRDGVLATLPAGSNPTQRDDMRCQINIYMTEGEEKAYEWHKVEADLQVMLSGQERCLWSSQQGDLDDPAFEKGDIAFTDAEKSEECLLKEGTFVLYLPGELHKPGVSVQGEARQNRKAVFKIRF</sequence>
<dbReference type="Gene3D" id="2.60.120.370">
    <property type="entry name" value="YhcH/YjgK/YiaL"/>
    <property type="match status" value="1"/>
</dbReference>
<dbReference type="PANTHER" id="PTHR34986:SF1">
    <property type="entry name" value="PROTEIN YIAL"/>
    <property type="match status" value="1"/>
</dbReference>
<dbReference type="PANTHER" id="PTHR34986">
    <property type="entry name" value="EVOLVED BETA-GALACTOSIDASE SUBUNIT BETA"/>
    <property type="match status" value="1"/>
</dbReference>
<reference evidence="1" key="1">
    <citation type="submission" date="2020-10" db="EMBL/GenBank/DDBJ databases">
        <authorList>
            <person name="Gilroy R."/>
        </authorList>
    </citation>
    <scope>NUCLEOTIDE SEQUENCE</scope>
    <source>
        <strain evidence="1">11167</strain>
    </source>
</reference>
<dbReference type="NCBIfam" id="TIGR00022">
    <property type="entry name" value="YhcH/YjgK/YiaL family protein"/>
    <property type="match status" value="1"/>
</dbReference>
<evidence type="ECO:0000313" key="2">
    <source>
        <dbReference type="Proteomes" id="UP000823633"/>
    </source>
</evidence>
<dbReference type="SUPFAM" id="SSF51197">
    <property type="entry name" value="Clavaminate synthase-like"/>
    <property type="match status" value="1"/>
</dbReference>
<dbReference type="InterPro" id="IPR037012">
    <property type="entry name" value="NanQ/TabA/YiaL_sf"/>
</dbReference>
<organism evidence="1 2">
    <name type="scientific">Candidatus Aphodenecus pullistercoris</name>
    <dbReference type="NCBI Taxonomy" id="2840669"/>
    <lineage>
        <taxon>Bacteria</taxon>
        <taxon>Pseudomonadati</taxon>
        <taxon>Spirochaetota</taxon>
        <taxon>Spirochaetia</taxon>
        <taxon>Spirochaetales</taxon>
        <taxon>Candidatus Aphodenecus</taxon>
    </lineage>
</organism>
<dbReference type="EMBL" id="JADIMU010000001">
    <property type="protein sequence ID" value="MBO8442143.1"/>
    <property type="molecule type" value="Genomic_DNA"/>
</dbReference>
<gene>
    <name evidence="1" type="ORF">IAC42_00050</name>
</gene>
<accession>A0A9D9H9X9</accession>
<dbReference type="Proteomes" id="UP000823633">
    <property type="component" value="Unassembled WGS sequence"/>
</dbReference>
<proteinExistence type="predicted"/>
<name>A0A9D9H9X9_9SPIR</name>